<dbReference type="SUPFAM" id="SSF52777">
    <property type="entry name" value="CoA-dependent acyltransferases"/>
    <property type="match status" value="1"/>
</dbReference>
<dbReference type="AlphaFoldDB" id="A0A5Q2FD71"/>
<dbReference type="GO" id="GO:0016746">
    <property type="term" value="F:acyltransferase activity"/>
    <property type="evidence" value="ECO:0007669"/>
    <property type="project" value="InterPro"/>
</dbReference>
<dbReference type="KEGG" id="rain:Rai3103_06535"/>
<protein>
    <submittedName>
        <fullName evidence="3">Dehydrogenase</fullName>
    </submittedName>
</protein>
<dbReference type="InterPro" id="IPR001078">
    <property type="entry name" value="2-oxoacid_DH_actylTfrase"/>
</dbReference>
<proteinExistence type="predicted"/>
<dbReference type="Gene3D" id="3.30.559.10">
    <property type="entry name" value="Chloramphenicol acetyltransferase-like domain"/>
    <property type="match status" value="1"/>
</dbReference>
<organism evidence="3 4">
    <name type="scientific">Raineyella fluvialis</name>
    <dbReference type="NCBI Taxonomy" id="2662261"/>
    <lineage>
        <taxon>Bacteria</taxon>
        <taxon>Bacillati</taxon>
        <taxon>Actinomycetota</taxon>
        <taxon>Actinomycetes</taxon>
        <taxon>Propionibacteriales</taxon>
        <taxon>Propionibacteriaceae</taxon>
        <taxon>Raineyella</taxon>
    </lineage>
</organism>
<feature type="domain" description="2-oxoacid dehydrogenase acyltransferase catalytic" evidence="2">
    <location>
        <begin position="216"/>
        <end position="267"/>
    </location>
</feature>
<name>A0A5Q2FD71_9ACTN</name>
<sequence>MAGVNARQGAHRAEGSHRPHREGYRVERMSKARRALAMGQNVAVRRHLMYALVEADLTEPRRLLREHRERTGERLSQTAYVVSCVARALAEFPELNAFRRGRSLVFLDEVIIEVLLERRIGDQPAVGYLPVRRADTKSFREVHDEIRAGQAARHETIAGQRWLEMVPLALTPLLMWGMRRSIRWGLRMGVAGVNNLGLGTGTAGWGFAPGAGTLAVTIGGITRRPIWVEGRLADREIADITLTFDHDVIDGAPAARFARRLVELLAEGASLRDTI</sequence>
<feature type="region of interest" description="Disordered" evidence="1">
    <location>
        <begin position="1"/>
        <end position="26"/>
    </location>
</feature>
<dbReference type="EMBL" id="CP045725">
    <property type="protein sequence ID" value="QGF23374.1"/>
    <property type="molecule type" value="Genomic_DNA"/>
</dbReference>
<evidence type="ECO:0000313" key="3">
    <source>
        <dbReference type="EMBL" id="QGF23374.1"/>
    </source>
</evidence>
<evidence type="ECO:0000313" key="4">
    <source>
        <dbReference type="Proteomes" id="UP000386847"/>
    </source>
</evidence>
<reference evidence="3 4" key="1">
    <citation type="submission" date="2019-10" db="EMBL/GenBank/DDBJ databases">
        <title>Genomic analysis of Raineyella sp. CBA3103.</title>
        <authorList>
            <person name="Roh S.W."/>
        </authorList>
    </citation>
    <scope>NUCLEOTIDE SEQUENCE [LARGE SCALE GENOMIC DNA]</scope>
    <source>
        <strain evidence="3 4">CBA3103</strain>
    </source>
</reference>
<evidence type="ECO:0000259" key="2">
    <source>
        <dbReference type="Pfam" id="PF00198"/>
    </source>
</evidence>
<feature type="compositionally biased region" description="Basic and acidic residues" evidence="1">
    <location>
        <begin position="11"/>
        <end position="26"/>
    </location>
</feature>
<dbReference type="Proteomes" id="UP000386847">
    <property type="component" value="Chromosome"/>
</dbReference>
<accession>A0A5Q2FD71</accession>
<gene>
    <name evidence="3" type="ORF">Rai3103_06535</name>
</gene>
<dbReference type="InterPro" id="IPR023213">
    <property type="entry name" value="CAT-like_dom_sf"/>
</dbReference>
<dbReference type="Pfam" id="PF00198">
    <property type="entry name" value="2-oxoacid_dh"/>
    <property type="match status" value="1"/>
</dbReference>
<keyword evidence="4" id="KW-1185">Reference proteome</keyword>
<evidence type="ECO:0000256" key="1">
    <source>
        <dbReference type="SAM" id="MobiDB-lite"/>
    </source>
</evidence>